<dbReference type="InterPro" id="IPR016181">
    <property type="entry name" value="Acyl_CoA_acyltransferase"/>
</dbReference>
<evidence type="ECO:0000313" key="2">
    <source>
        <dbReference type="EMBL" id="ERJ12337.1"/>
    </source>
</evidence>
<name>U2DVB5_9MOLU</name>
<accession>U2DVB5</accession>
<dbReference type="GO" id="GO:0016747">
    <property type="term" value="F:acyltransferase activity, transferring groups other than amino-acyl groups"/>
    <property type="evidence" value="ECO:0007669"/>
    <property type="project" value="InterPro"/>
</dbReference>
<feature type="domain" description="N-acetyltransferase" evidence="1">
    <location>
        <begin position="5"/>
        <end position="145"/>
    </location>
</feature>
<dbReference type="RefSeq" id="WP_008825086.1">
    <property type="nucleotide sequence ID" value="NZ_AFNU02000004.1"/>
</dbReference>
<comment type="caution">
    <text evidence="2">The sequence shown here is derived from an EMBL/GenBank/DDBJ whole genome shotgun (WGS) entry which is preliminary data.</text>
</comment>
<protein>
    <submittedName>
        <fullName evidence="2">Gcn5-related N-acetyltransferase domain protein</fullName>
    </submittedName>
</protein>
<reference evidence="2 3" key="2">
    <citation type="journal article" date="2013" name="PLoS ONE">
        <title>INDIGO - INtegrated Data Warehouse of MIcrobial GenOmes with Examples from the Red Sea Extremophiles.</title>
        <authorList>
            <person name="Alam I."/>
            <person name="Antunes A."/>
            <person name="Kamau A.A."/>
            <person name="Ba Alawi W."/>
            <person name="Kalkatawi M."/>
            <person name="Stingl U."/>
            <person name="Bajic V.B."/>
        </authorList>
    </citation>
    <scope>NUCLEOTIDE SEQUENCE [LARGE SCALE GENOMIC DNA]</scope>
    <source>
        <strain evidence="2 3">SSD-17B</strain>
    </source>
</reference>
<gene>
    <name evidence="2" type="ORF">HLPCO_001323</name>
</gene>
<evidence type="ECO:0000313" key="3">
    <source>
        <dbReference type="Proteomes" id="UP000005707"/>
    </source>
</evidence>
<dbReference type="EMBL" id="AFNU02000004">
    <property type="protein sequence ID" value="ERJ12337.1"/>
    <property type="molecule type" value="Genomic_DNA"/>
</dbReference>
<dbReference type="PROSITE" id="PS51186">
    <property type="entry name" value="GNAT"/>
    <property type="match status" value="1"/>
</dbReference>
<dbReference type="Gene3D" id="3.40.630.30">
    <property type="match status" value="1"/>
</dbReference>
<dbReference type="InterPro" id="IPR000182">
    <property type="entry name" value="GNAT_dom"/>
</dbReference>
<dbReference type="InParanoid" id="U2DVB5"/>
<dbReference type="OrthoDB" id="1654441at2"/>
<dbReference type="SUPFAM" id="SSF55729">
    <property type="entry name" value="Acyl-CoA N-acyltransferases (Nat)"/>
    <property type="match status" value="1"/>
</dbReference>
<dbReference type="AlphaFoldDB" id="U2DVB5"/>
<reference evidence="2 3" key="1">
    <citation type="journal article" date="2011" name="J. Bacteriol.">
        <title>Genome sequence of Haloplasma contractile, an unusual contractile bacterium from a deep-sea anoxic brine lake.</title>
        <authorList>
            <person name="Antunes A."/>
            <person name="Alam I."/>
            <person name="El Dorry H."/>
            <person name="Siam R."/>
            <person name="Robertson A."/>
            <person name="Bajic V.B."/>
            <person name="Stingl U."/>
        </authorList>
    </citation>
    <scope>NUCLEOTIDE SEQUENCE [LARGE SCALE GENOMIC DNA]</scope>
    <source>
        <strain evidence="2 3">SSD-17B</strain>
    </source>
</reference>
<organism evidence="2 3">
    <name type="scientific">Haloplasma contractile SSD-17B</name>
    <dbReference type="NCBI Taxonomy" id="1033810"/>
    <lineage>
        <taxon>Bacteria</taxon>
        <taxon>Bacillati</taxon>
        <taxon>Mycoplasmatota</taxon>
        <taxon>Mollicutes</taxon>
        <taxon>Haloplasmatales</taxon>
        <taxon>Haloplasmataceae</taxon>
        <taxon>Haloplasma</taxon>
    </lineage>
</organism>
<keyword evidence="3" id="KW-1185">Reference proteome</keyword>
<dbReference type="Proteomes" id="UP000005707">
    <property type="component" value="Unassembled WGS sequence"/>
</dbReference>
<dbReference type="eggNOG" id="ENOG502ZNS0">
    <property type="taxonomic scope" value="Bacteria"/>
</dbReference>
<proteinExistence type="predicted"/>
<sequence>MCDNITIKEYETEDYDKVYNFLDGIGRLKTIEDELFDNAVIILDDDEVIGMISYGMFRKRALIRYFIFNKEVDRDYLYKMYDKFFDKLKDNHIKTVFIIITTEHIKELFETLGFKDFPKDEFYINEEPINETKYEDAIVMYHEVS</sequence>
<evidence type="ECO:0000259" key="1">
    <source>
        <dbReference type="PROSITE" id="PS51186"/>
    </source>
</evidence>